<comment type="caution">
    <text evidence="10">The sequence shown here is derived from an EMBL/GenBank/DDBJ whole genome shotgun (WGS) entry which is preliminary data.</text>
</comment>
<dbReference type="NCBIfam" id="TIGR00644">
    <property type="entry name" value="recJ"/>
    <property type="match status" value="1"/>
</dbReference>
<comment type="similarity">
    <text evidence="1">Belongs to the RecJ family.</text>
</comment>
<evidence type="ECO:0000259" key="6">
    <source>
        <dbReference type="Pfam" id="PF01368"/>
    </source>
</evidence>
<keyword evidence="5 10" id="KW-0269">Exonuclease</keyword>
<evidence type="ECO:0000313" key="11">
    <source>
        <dbReference type="Proteomes" id="UP000321569"/>
    </source>
</evidence>
<dbReference type="OrthoDB" id="9809852at2"/>
<feature type="domain" description="RecJ OB" evidence="9">
    <location>
        <begin position="460"/>
        <end position="565"/>
    </location>
</feature>
<evidence type="ECO:0000256" key="1">
    <source>
        <dbReference type="ARBA" id="ARBA00005915"/>
    </source>
</evidence>
<accession>A0A512PQD8</accession>
<organism evidence="10 11">
    <name type="scientific">Lentilactobacillus rapi</name>
    <dbReference type="NCBI Taxonomy" id="481723"/>
    <lineage>
        <taxon>Bacteria</taxon>
        <taxon>Bacillati</taxon>
        <taxon>Bacillota</taxon>
        <taxon>Bacilli</taxon>
        <taxon>Lactobacillales</taxon>
        <taxon>Lactobacillaceae</taxon>
        <taxon>Lentilactobacillus</taxon>
    </lineage>
</organism>
<keyword evidence="3" id="KW-0540">Nuclease</keyword>
<evidence type="ECO:0000259" key="9">
    <source>
        <dbReference type="Pfam" id="PF17768"/>
    </source>
</evidence>
<dbReference type="SUPFAM" id="SSF64182">
    <property type="entry name" value="DHH phosphoesterases"/>
    <property type="match status" value="1"/>
</dbReference>
<feature type="domain" description="DDH" evidence="6">
    <location>
        <begin position="83"/>
        <end position="230"/>
    </location>
</feature>
<evidence type="ECO:0000259" key="7">
    <source>
        <dbReference type="Pfam" id="PF02272"/>
    </source>
</evidence>
<dbReference type="InterPro" id="IPR004610">
    <property type="entry name" value="RecJ"/>
</dbReference>
<dbReference type="GO" id="GO:0006310">
    <property type="term" value="P:DNA recombination"/>
    <property type="evidence" value="ECO:0007669"/>
    <property type="project" value="InterPro"/>
</dbReference>
<dbReference type="Gene3D" id="3.90.1640.30">
    <property type="match status" value="1"/>
</dbReference>
<dbReference type="InterPro" id="IPR051673">
    <property type="entry name" value="SSDNA_exonuclease_RecJ"/>
</dbReference>
<dbReference type="InterPro" id="IPR041122">
    <property type="entry name" value="RecJ_OB"/>
</dbReference>
<feature type="domain" description="Single-stranded-DNA-specific exonuclease RecJ C-terminal" evidence="8">
    <location>
        <begin position="573"/>
        <end position="772"/>
    </location>
</feature>
<evidence type="ECO:0000313" key="10">
    <source>
        <dbReference type="EMBL" id="GEP73352.1"/>
    </source>
</evidence>
<evidence type="ECO:0000259" key="8">
    <source>
        <dbReference type="Pfam" id="PF10141"/>
    </source>
</evidence>
<feature type="domain" description="DHHA1" evidence="7">
    <location>
        <begin position="349"/>
        <end position="444"/>
    </location>
</feature>
<dbReference type="Pfam" id="PF17768">
    <property type="entry name" value="RecJ_OB"/>
    <property type="match status" value="1"/>
</dbReference>
<dbReference type="Pfam" id="PF02272">
    <property type="entry name" value="DHHA1"/>
    <property type="match status" value="1"/>
</dbReference>
<dbReference type="GO" id="GO:0008409">
    <property type="term" value="F:5'-3' exonuclease activity"/>
    <property type="evidence" value="ECO:0007669"/>
    <property type="project" value="InterPro"/>
</dbReference>
<evidence type="ECO:0000256" key="4">
    <source>
        <dbReference type="ARBA" id="ARBA00022801"/>
    </source>
</evidence>
<dbReference type="EMBL" id="BKAM01000068">
    <property type="protein sequence ID" value="GEP73352.1"/>
    <property type="molecule type" value="Genomic_DNA"/>
</dbReference>
<dbReference type="AlphaFoldDB" id="A0A512PQD8"/>
<dbReference type="InterPro" id="IPR018779">
    <property type="entry name" value="RecJ_C"/>
</dbReference>
<evidence type="ECO:0000256" key="2">
    <source>
        <dbReference type="ARBA" id="ARBA00019841"/>
    </source>
</evidence>
<sequence>MIESKYNWQMNQIDDPQAVGKLAKEANVDETIAKLLLQRGIDSPDQATNFLKPSTASFHDPYLMHDMKKGVARIQQAVENGEQITVYGDYDADGITSTTIMYEVLTDLGATVDYYIPNRFSEGYGPNVEAYRQIIAKGTSLIITVDNGVAGNDAIAAANELHCDVVVSDHHSLPEVLPDAYAIIHPRIKDADGKAYPFGDLCGAGVALKIASALLDELPTDLIDIASIGTVADIVSLTDENRAIVKFGIQAIKNSQRPGLLALIKEAGIQLDRFDEQDIGFAIAPRLNSLGRMKDATVGVELLATFDEDRAAELAKFANHQNDLRKSLVDQFYKQAVDQVEADGVANKSTLVVVGDNWHQGVLGIVASRLVEKYQRPTLVLTTQDESDDAKGSGRSIDNFDLFAAINPIRDQLVAFGGHHSAVGLTVNKQNIQSLRDQLEKAAAEQQLDLSVKPKLEIAAKIGVNRITPEFVDKLKVLAPFGQDNPKPIFDVQYDQVQNVKTMGKASDHLKFTLDQGNSQLTAIAFGKGALAPQIQAGSNSLRVAGQIGENTWNNRTTLQLMVDDLNQAAAPVIDERTRVLHEQMFAKSGTYVFFHERNLAQLKGYFNGDAKAVMYDQLINGNRSDTEDSQLFIVDCPDVIEDLTKVIESCRPTTTVLYLYKKQLVSKIGMPDRNSYAKLFKFIRENPNINIATQLKHLSEHLHIAARTIVFMVQVFLELDFITINDRVINLNPHYAAHDLKSAPSYRLREEQLKTEKQLLVSDTHKLVKFIKDCLDS</sequence>
<dbReference type="GO" id="GO:0003676">
    <property type="term" value="F:nucleic acid binding"/>
    <property type="evidence" value="ECO:0007669"/>
    <property type="project" value="InterPro"/>
</dbReference>
<protein>
    <recommendedName>
        <fullName evidence="2">Single-stranded-DNA-specific exonuclease RecJ</fullName>
    </recommendedName>
</protein>
<evidence type="ECO:0000256" key="5">
    <source>
        <dbReference type="ARBA" id="ARBA00022839"/>
    </source>
</evidence>
<dbReference type="InterPro" id="IPR001667">
    <property type="entry name" value="DDH_dom"/>
</dbReference>
<evidence type="ECO:0000256" key="3">
    <source>
        <dbReference type="ARBA" id="ARBA00022722"/>
    </source>
</evidence>
<dbReference type="InterPro" id="IPR038763">
    <property type="entry name" value="DHH_sf"/>
</dbReference>
<dbReference type="InterPro" id="IPR003156">
    <property type="entry name" value="DHHA1_dom"/>
</dbReference>
<dbReference type="Pfam" id="PF10141">
    <property type="entry name" value="ssDNA-exonuc_C"/>
    <property type="match status" value="1"/>
</dbReference>
<dbReference type="PANTHER" id="PTHR30255:SF2">
    <property type="entry name" value="SINGLE-STRANDED-DNA-SPECIFIC EXONUCLEASE RECJ"/>
    <property type="match status" value="1"/>
</dbReference>
<dbReference type="STRING" id="1423795.FD12_GL001874"/>
<dbReference type="Gene3D" id="3.10.310.30">
    <property type="match status" value="1"/>
</dbReference>
<name>A0A512PQD8_9LACO</name>
<keyword evidence="4" id="KW-0378">Hydrolase</keyword>
<dbReference type="Pfam" id="PF01368">
    <property type="entry name" value="DHH"/>
    <property type="match status" value="1"/>
</dbReference>
<proteinExistence type="inferred from homology"/>
<dbReference type="GO" id="GO:0006281">
    <property type="term" value="P:DNA repair"/>
    <property type="evidence" value="ECO:0007669"/>
    <property type="project" value="InterPro"/>
</dbReference>
<dbReference type="RefSeq" id="WP_056980975.1">
    <property type="nucleotide sequence ID" value="NZ_BKAM01000068.1"/>
</dbReference>
<gene>
    <name evidence="10" type="primary">recJ</name>
    <name evidence="10" type="ORF">LRA02_22200</name>
</gene>
<reference evidence="10 11" key="1">
    <citation type="submission" date="2019-07" db="EMBL/GenBank/DDBJ databases">
        <title>Whole genome shotgun sequence of Lactobacillus rapi NBRC 109618.</title>
        <authorList>
            <person name="Hosoyama A."/>
            <person name="Uohara A."/>
            <person name="Ohji S."/>
            <person name="Ichikawa N."/>
        </authorList>
    </citation>
    <scope>NUCLEOTIDE SEQUENCE [LARGE SCALE GENOMIC DNA]</scope>
    <source>
        <strain evidence="10 11">NBRC 109618</strain>
    </source>
</reference>
<dbReference type="Proteomes" id="UP000321569">
    <property type="component" value="Unassembled WGS sequence"/>
</dbReference>
<dbReference type="PANTHER" id="PTHR30255">
    <property type="entry name" value="SINGLE-STRANDED-DNA-SPECIFIC EXONUCLEASE RECJ"/>
    <property type="match status" value="1"/>
</dbReference>